<comment type="similarity">
    <text evidence="2">Belongs to the glycosyl hydrolase 3 family.</text>
</comment>
<dbReference type="GO" id="GO:0009254">
    <property type="term" value="P:peptidoglycan turnover"/>
    <property type="evidence" value="ECO:0007669"/>
    <property type="project" value="TreeGrafter"/>
</dbReference>
<gene>
    <name evidence="8" type="ORF">KDI_26960</name>
</gene>
<keyword evidence="5" id="KW-0326">Glycosidase</keyword>
<organism evidence="8 9">
    <name type="scientific">Dictyobacter arantiisoli</name>
    <dbReference type="NCBI Taxonomy" id="2014874"/>
    <lineage>
        <taxon>Bacteria</taxon>
        <taxon>Bacillati</taxon>
        <taxon>Chloroflexota</taxon>
        <taxon>Ktedonobacteria</taxon>
        <taxon>Ktedonobacterales</taxon>
        <taxon>Dictyobacteraceae</taxon>
        <taxon>Dictyobacter</taxon>
    </lineage>
</organism>
<dbReference type="GO" id="GO:0004563">
    <property type="term" value="F:beta-N-acetylhexosaminidase activity"/>
    <property type="evidence" value="ECO:0007669"/>
    <property type="project" value="UniProtKB-EC"/>
</dbReference>
<feature type="compositionally biased region" description="Polar residues" evidence="6">
    <location>
        <begin position="1"/>
        <end position="10"/>
    </location>
</feature>
<dbReference type="InterPro" id="IPR019800">
    <property type="entry name" value="Glyco_hydro_3_AS"/>
</dbReference>
<sequence>MEPNTPLTTEASDRETTRQQRDQPAYFDEQKRKSRVKMAGLMIILLLLVIQTSNQGLSQLTSGQGWASVLYPQMVTQNNILPVINQAGHIDQTTTRHQASLTPQQYIDLIVSHLTRDQKLGQMMMVQFVGANYSEALASMLNQYHVGNILLFSANGNIIDKDQLKSLTQNIRQASSALPPSIALDQEGGTVDRLQQLDGPRPSEAEIGATNSIEYARTIGKQTAADLTSYGINLNLAPVVDVDNDPTSELHQDMRTFGTTSDSVTRMAGAYLQGLQESQQVVGTLKHFPGLGDASVDPHVGLPTITRSKAELENTDWAPYHALIMQGLVHAIMVTHEMIPAIDPNKPSSLSPALVQGILRQEMGFQGVIMTDSLTMAGIAAYYSPDQAAALAIEAGSDIIMGASSPDEVATMLNGIKQALDTGTLQPARIDQSVRRILLMKYQMGLLPIPKQ</sequence>
<protein>
    <recommendedName>
        <fullName evidence="3">beta-N-acetylhexosaminidase</fullName>
        <ecNumber evidence="3">3.2.1.52</ecNumber>
    </recommendedName>
</protein>
<evidence type="ECO:0000313" key="9">
    <source>
        <dbReference type="Proteomes" id="UP000322530"/>
    </source>
</evidence>
<dbReference type="PANTHER" id="PTHR30480:SF13">
    <property type="entry name" value="BETA-HEXOSAMINIDASE"/>
    <property type="match status" value="1"/>
</dbReference>
<feature type="domain" description="Glycoside hydrolase family 3 N-terminal" evidence="7">
    <location>
        <begin position="117"/>
        <end position="438"/>
    </location>
</feature>
<evidence type="ECO:0000256" key="6">
    <source>
        <dbReference type="SAM" id="MobiDB-lite"/>
    </source>
</evidence>
<keyword evidence="4" id="KW-0378">Hydrolase</keyword>
<comment type="catalytic activity">
    <reaction evidence="1">
        <text>Hydrolysis of terminal non-reducing N-acetyl-D-hexosamine residues in N-acetyl-beta-D-hexosaminides.</text>
        <dbReference type="EC" id="3.2.1.52"/>
    </reaction>
</comment>
<evidence type="ECO:0000256" key="5">
    <source>
        <dbReference type="ARBA" id="ARBA00023295"/>
    </source>
</evidence>
<dbReference type="OrthoDB" id="155337at2"/>
<dbReference type="InterPro" id="IPR050226">
    <property type="entry name" value="NagZ_Beta-hexosaminidase"/>
</dbReference>
<dbReference type="RefSeq" id="WP_149402088.1">
    <property type="nucleotide sequence ID" value="NZ_BIXY01000037.1"/>
</dbReference>
<dbReference type="InterPro" id="IPR036962">
    <property type="entry name" value="Glyco_hydro_3_N_sf"/>
</dbReference>
<dbReference type="PANTHER" id="PTHR30480">
    <property type="entry name" value="BETA-HEXOSAMINIDASE-RELATED"/>
    <property type="match status" value="1"/>
</dbReference>
<evidence type="ECO:0000259" key="7">
    <source>
        <dbReference type="Pfam" id="PF00933"/>
    </source>
</evidence>
<feature type="region of interest" description="Disordered" evidence="6">
    <location>
        <begin position="1"/>
        <end position="31"/>
    </location>
</feature>
<dbReference type="PROSITE" id="PS00775">
    <property type="entry name" value="GLYCOSYL_HYDROL_F3"/>
    <property type="match status" value="1"/>
</dbReference>
<evidence type="ECO:0000256" key="3">
    <source>
        <dbReference type="ARBA" id="ARBA00012663"/>
    </source>
</evidence>
<dbReference type="EMBL" id="BIXY01000037">
    <property type="protein sequence ID" value="GCF09132.1"/>
    <property type="molecule type" value="Genomic_DNA"/>
</dbReference>
<name>A0A5A5TCF7_9CHLR</name>
<dbReference type="Pfam" id="PF00933">
    <property type="entry name" value="Glyco_hydro_3"/>
    <property type="match status" value="1"/>
</dbReference>
<accession>A0A5A5TCF7</accession>
<dbReference type="Proteomes" id="UP000322530">
    <property type="component" value="Unassembled WGS sequence"/>
</dbReference>
<dbReference type="EC" id="3.2.1.52" evidence="3"/>
<evidence type="ECO:0000313" key="8">
    <source>
        <dbReference type="EMBL" id="GCF09132.1"/>
    </source>
</evidence>
<comment type="caution">
    <text evidence="8">The sequence shown here is derived from an EMBL/GenBank/DDBJ whole genome shotgun (WGS) entry which is preliminary data.</text>
</comment>
<reference evidence="8 9" key="1">
    <citation type="submission" date="2019-01" db="EMBL/GenBank/DDBJ databases">
        <title>Draft genome sequence of Dictyobacter sp. Uno17.</title>
        <authorList>
            <person name="Wang C.M."/>
            <person name="Zheng Y."/>
            <person name="Sakai Y."/>
            <person name="Abe K."/>
            <person name="Yokota A."/>
            <person name="Yabe S."/>
        </authorList>
    </citation>
    <scope>NUCLEOTIDE SEQUENCE [LARGE SCALE GENOMIC DNA]</scope>
    <source>
        <strain evidence="8 9">Uno17</strain>
    </source>
</reference>
<dbReference type="InterPro" id="IPR001764">
    <property type="entry name" value="Glyco_hydro_3_N"/>
</dbReference>
<keyword evidence="9" id="KW-1185">Reference proteome</keyword>
<dbReference type="SUPFAM" id="SSF51445">
    <property type="entry name" value="(Trans)glycosidases"/>
    <property type="match status" value="1"/>
</dbReference>
<dbReference type="GO" id="GO:0005975">
    <property type="term" value="P:carbohydrate metabolic process"/>
    <property type="evidence" value="ECO:0007669"/>
    <property type="project" value="InterPro"/>
</dbReference>
<evidence type="ECO:0000256" key="2">
    <source>
        <dbReference type="ARBA" id="ARBA00005336"/>
    </source>
</evidence>
<dbReference type="InterPro" id="IPR017853">
    <property type="entry name" value="GH"/>
</dbReference>
<dbReference type="AlphaFoldDB" id="A0A5A5TCF7"/>
<feature type="compositionally biased region" description="Basic and acidic residues" evidence="6">
    <location>
        <begin position="11"/>
        <end position="21"/>
    </location>
</feature>
<evidence type="ECO:0000256" key="1">
    <source>
        <dbReference type="ARBA" id="ARBA00001231"/>
    </source>
</evidence>
<evidence type="ECO:0000256" key="4">
    <source>
        <dbReference type="ARBA" id="ARBA00022801"/>
    </source>
</evidence>
<dbReference type="Gene3D" id="3.20.20.300">
    <property type="entry name" value="Glycoside hydrolase, family 3, N-terminal domain"/>
    <property type="match status" value="1"/>
</dbReference>
<proteinExistence type="inferred from homology"/>